<proteinExistence type="predicted"/>
<reference evidence="3 4" key="1">
    <citation type="submission" date="2020-03" db="EMBL/GenBank/DDBJ databases">
        <title>Dissostichus mawsoni Genome sequencing and assembly.</title>
        <authorList>
            <person name="Park H."/>
        </authorList>
    </citation>
    <scope>NUCLEOTIDE SEQUENCE [LARGE SCALE GENOMIC DNA]</scope>
    <source>
        <strain evidence="3">DM0001</strain>
        <tissue evidence="3">Muscle</tissue>
    </source>
</reference>
<dbReference type="SUPFAM" id="SSF53098">
    <property type="entry name" value="Ribonuclease H-like"/>
    <property type="match status" value="1"/>
</dbReference>
<feature type="compositionally biased region" description="Basic and acidic residues" evidence="1">
    <location>
        <begin position="24"/>
        <end position="39"/>
    </location>
</feature>
<dbReference type="Proteomes" id="UP000518266">
    <property type="component" value="Unassembled WGS sequence"/>
</dbReference>
<dbReference type="InterPro" id="IPR012337">
    <property type="entry name" value="RNaseH-like_sf"/>
</dbReference>
<dbReference type="AlphaFoldDB" id="A0A7J5XZY8"/>
<feature type="region of interest" description="Disordered" evidence="1">
    <location>
        <begin position="1"/>
        <end position="42"/>
    </location>
</feature>
<accession>A0A7J5XZY8</accession>
<protein>
    <recommendedName>
        <fullName evidence="2">HAT C-terminal dimerisation domain-containing protein</fullName>
    </recommendedName>
</protein>
<organism evidence="3 4">
    <name type="scientific">Dissostichus mawsoni</name>
    <name type="common">Antarctic cod</name>
    <dbReference type="NCBI Taxonomy" id="36200"/>
    <lineage>
        <taxon>Eukaryota</taxon>
        <taxon>Metazoa</taxon>
        <taxon>Chordata</taxon>
        <taxon>Craniata</taxon>
        <taxon>Vertebrata</taxon>
        <taxon>Euteleostomi</taxon>
        <taxon>Actinopterygii</taxon>
        <taxon>Neopterygii</taxon>
        <taxon>Teleostei</taxon>
        <taxon>Neoteleostei</taxon>
        <taxon>Acanthomorphata</taxon>
        <taxon>Eupercaria</taxon>
        <taxon>Perciformes</taxon>
        <taxon>Notothenioidei</taxon>
        <taxon>Nototheniidae</taxon>
        <taxon>Dissostichus</taxon>
    </lineage>
</organism>
<evidence type="ECO:0000313" key="3">
    <source>
        <dbReference type="EMBL" id="KAF3842715.1"/>
    </source>
</evidence>
<gene>
    <name evidence="3" type="ORF">F7725_001564</name>
</gene>
<comment type="caution">
    <text evidence="3">The sequence shown here is derived from an EMBL/GenBank/DDBJ whole genome shotgun (WGS) entry which is preliminary data.</text>
</comment>
<dbReference type="EMBL" id="JAAKFY010000018">
    <property type="protein sequence ID" value="KAF3842715.1"/>
    <property type="molecule type" value="Genomic_DNA"/>
</dbReference>
<dbReference type="OrthoDB" id="9950531at2759"/>
<dbReference type="InterPro" id="IPR008906">
    <property type="entry name" value="HATC_C_dom"/>
</dbReference>
<dbReference type="PANTHER" id="PTHR46289:SF17">
    <property type="entry name" value="HAT C-TERMINAL DIMERISATION DOMAIN-CONTAINING PROTEIN"/>
    <property type="match status" value="1"/>
</dbReference>
<dbReference type="GO" id="GO:0046983">
    <property type="term" value="F:protein dimerization activity"/>
    <property type="evidence" value="ECO:0007669"/>
    <property type="project" value="InterPro"/>
</dbReference>
<keyword evidence="4" id="KW-1185">Reference proteome</keyword>
<evidence type="ECO:0000256" key="1">
    <source>
        <dbReference type="SAM" id="MobiDB-lite"/>
    </source>
</evidence>
<name>A0A7J5XZY8_DISMA</name>
<dbReference type="PANTHER" id="PTHR46289">
    <property type="entry name" value="52 KDA REPRESSOR OF THE INHIBITOR OF THE PROTEIN KINASE-LIKE PROTEIN-RELATED"/>
    <property type="match status" value="1"/>
</dbReference>
<sequence length="399" mass="45042">MSKRKGGSDIRQFFGQPQKRKKSKEREGERECEHGDRTGRVCAGDMEVSEKEANIDVKRERERENVSMATGQGECVLVTWRWTVRTPAIRSVLKQYESVLMALEEMASCSSSETSAKANGLHGTFLKGNTVLGLLMAEDLMGDLECLNISLQLRKQTVSGMLEAVDHVKTSMQDKRTEEHFDVLFSKATAVATKLDLQPIQMPHVRKPTKRCTGQAAAHIHPDAQSLYRVQFYNALDTVNTQFIERFEQAGFHKLQQLENVLLHGDMDKVVEEYPELNSRLLQVQLAMFGANYTYETSSDVASIIREMVPEVRGLFGQVEALVRLLLVVPASSAEVERSFSALRRLKTWLRSSMSQTRLNNVAICHVHQKKLDRLDLEGICQSFISANDKRKKAFGSFA</sequence>
<feature type="domain" description="HAT C-terminal dimerisation" evidence="2">
    <location>
        <begin position="314"/>
        <end position="369"/>
    </location>
</feature>
<dbReference type="Pfam" id="PF05699">
    <property type="entry name" value="Dimer_Tnp_hAT"/>
    <property type="match status" value="1"/>
</dbReference>
<dbReference type="InterPro" id="IPR052958">
    <property type="entry name" value="IFN-induced_PKR_regulator"/>
</dbReference>
<evidence type="ECO:0000259" key="2">
    <source>
        <dbReference type="Pfam" id="PF05699"/>
    </source>
</evidence>
<evidence type="ECO:0000313" key="4">
    <source>
        <dbReference type="Proteomes" id="UP000518266"/>
    </source>
</evidence>